<evidence type="ECO:0000256" key="2">
    <source>
        <dbReference type="PROSITE-ProRule" id="PRU00335"/>
    </source>
</evidence>
<gene>
    <name evidence="4" type="ORF">EAF07_09205</name>
</gene>
<protein>
    <submittedName>
        <fullName evidence="4">TetR/AcrR family transcriptional regulator</fullName>
    </submittedName>
</protein>
<dbReference type="InterPro" id="IPR050624">
    <property type="entry name" value="HTH-type_Tx_Regulator"/>
</dbReference>
<evidence type="ECO:0000313" key="5">
    <source>
        <dbReference type="Proteomes" id="UP000279194"/>
    </source>
</evidence>
<dbReference type="OrthoDB" id="9810250at2"/>
<dbReference type="PANTHER" id="PTHR43479">
    <property type="entry name" value="ACREF/ENVCD OPERON REPRESSOR-RELATED"/>
    <property type="match status" value="1"/>
</dbReference>
<feature type="domain" description="HTH tetR-type" evidence="3">
    <location>
        <begin position="8"/>
        <end position="68"/>
    </location>
</feature>
<dbReference type="SUPFAM" id="SSF46689">
    <property type="entry name" value="Homeodomain-like"/>
    <property type="match status" value="1"/>
</dbReference>
<dbReference type="PANTHER" id="PTHR43479:SF7">
    <property type="entry name" value="TETR-FAMILY TRANSCRIPTIONAL REGULATOR"/>
    <property type="match status" value="1"/>
</dbReference>
<dbReference type="Pfam" id="PF00440">
    <property type="entry name" value="TetR_N"/>
    <property type="match status" value="1"/>
</dbReference>
<dbReference type="AlphaFoldDB" id="A0A3L9DJB8"/>
<evidence type="ECO:0000259" key="3">
    <source>
        <dbReference type="PROSITE" id="PS50977"/>
    </source>
</evidence>
<dbReference type="InterPro" id="IPR009057">
    <property type="entry name" value="Homeodomain-like_sf"/>
</dbReference>
<dbReference type="PROSITE" id="PS50977">
    <property type="entry name" value="HTH_TETR_2"/>
    <property type="match status" value="1"/>
</dbReference>
<keyword evidence="5" id="KW-1185">Reference proteome</keyword>
<reference evidence="4 5" key="1">
    <citation type="submission" date="2018-10" db="EMBL/GenBank/DDBJ databases">
        <title>Streptococcus hillyeri sp. nov., isolated from equine tracheal sample.</title>
        <authorList>
            <person name="Macfadyen A.C."/>
            <person name="Waller A."/>
            <person name="Paterson G.K."/>
        </authorList>
    </citation>
    <scope>NUCLEOTIDE SEQUENCE [LARGE SCALE GENOMIC DNA]</scope>
    <source>
        <strain evidence="4 5">28462</strain>
    </source>
</reference>
<evidence type="ECO:0000313" key="4">
    <source>
        <dbReference type="EMBL" id="RLY01666.1"/>
    </source>
</evidence>
<dbReference type="GO" id="GO:0003677">
    <property type="term" value="F:DNA binding"/>
    <property type="evidence" value="ECO:0007669"/>
    <property type="project" value="UniProtKB-UniRule"/>
</dbReference>
<comment type="caution">
    <text evidence="4">The sequence shown here is derived from an EMBL/GenBank/DDBJ whole genome shotgun (WGS) entry which is preliminary data.</text>
</comment>
<dbReference type="Gene3D" id="1.10.357.10">
    <property type="entry name" value="Tetracycline Repressor, domain 2"/>
    <property type="match status" value="1"/>
</dbReference>
<dbReference type="Proteomes" id="UP000279194">
    <property type="component" value="Unassembled WGS sequence"/>
</dbReference>
<dbReference type="EMBL" id="RCVM01000024">
    <property type="protein sequence ID" value="RLY01666.1"/>
    <property type="molecule type" value="Genomic_DNA"/>
</dbReference>
<sequence length="178" mass="20822">MPKQTRHTETKNHIKRALSELLTQKHLEQISVTEICKTAKINRGTFYLHYKDKYDMMEKIREEKLSNLYRLITQENLSFSKEIICETLQYIQQDIAFLRVLATISYVNFSPVMRDFIGYILDNIPDFDTYIVEKLAVPLNYAKASYIASIESLLHEWIVSGGQESPEELTEIIVRIAQ</sequence>
<proteinExistence type="predicted"/>
<evidence type="ECO:0000256" key="1">
    <source>
        <dbReference type="ARBA" id="ARBA00023125"/>
    </source>
</evidence>
<feature type="DNA-binding region" description="H-T-H motif" evidence="2">
    <location>
        <begin position="31"/>
        <end position="50"/>
    </location>
</feature>
<organism evidence="4 5">
    <name type="scientific">Streptococcus hillyeri</name>
    <dbReference type="NCBI Taxonomy" id="2282420"/>
    <lineage>
        <taxon>Bacteria</taxon>
        <taxon>Bacillati</taxon>
        <taxon>Bacillota</taxon>
        <taxon>Bacilli</taxon>
        <taxon>Lactobacillales</taxon>
        <taxon>Streptococcaceae</taxon>
        <taxon>Streptococcus</taxon>
    </lineage>
</organism>
<keyword evidence="1 2" id="KW-0238">DNA-binding</keyword>
<name>A0A3L9DJB8_9STRE</name>
<dbReference type="InterPro" id="IPR001647">
    <property type="entry name" value="HTH_TetR"/>
</dbReference>
<accession>A0A3L9DJB8</accession>